<dbReference type="AlphaFoldDB" id="I0WKE5"/>
<dbReference type="InterPro" id="IPR012944">
    <property type="entry name" value="SusD_RagB_dom"/>
</dbReference>
<evidence type="ECO:0000256" key="3">
    <source>
        <dbReference type="ARBA" id="ARBA00022729"/>
    </source>
</evidence>
<dbReference type="eggNOG" id="COG0614">
    <property type="taxonomic scope" value="Bacteria"/>
</dbReference>
<comment type="subcellular location">
    <subcellularLocation>
        <location evidence="1">Cell outer membrane</location>
    </subcellularLocation>
</comment>
<dbReference type="RefSeq" id="WP_008237062.1">
    <property type="nucleotide sequence ID" value="NZ_AJJU01000002.1"/>
</dbReference>
<keyword evidence="10" id="KW-1185">Reference proteome</keyword>
<evidence type="ECO:0000313" key="10">
    <source>
        <dbReference type="Proteomes" id="UP000005938"/>
    </source>
</evidence>
<comment type="similarity">
    <text evidence="2">Belongs to the SusD family.</text>
</comment>
<accession>I0WKE5</accession>
<feature type="chain" id="PRO_5003635255" evidence="6">
    <location>
        <begin position="26"/>
        <end position="608"/>
    </location>
</feature>
<evidence type="ECO:0000259" key="7">
    <source>
        <dbReference type="Pfam" id="PF07980"/>
    </source>
</evidence>
<dbReference type="Pfam" id="PF07980">
    <property type="entry name" value="SusD_RagB"/>
    <property type="match status" value="1"/>
</dbReference>
<sequence>MKRSINKLKRLSLVVLLSTSLSNCNDDFFDSQPDNLLSKESIFKNRQQTERWWAGLFSNIQDIWNYPYGYQYGLMSDEMDASNWTNPSINSGSISADNYYFPFINYYERIRLSTIFMENIDKNDEILALNNGPEIIRQYKGEAQFLRAYYYWIMMKHLGPVAIQPLQSGSPDDSYQIPRSTWSECVEFVLAEMAEAKQNLPTDYYQGGTADIDGTQVGRINKIIVEAVESQILLYNASPLFNGNTELADFRNFDGTQLIPQSYDSNKWAIAASAAKEAIDIAEANGKALYHDSNSDPFIAAYNSVKKLYWEGWNTEGIWLRPSSQNYSWEIHSAPRSTQNTGYNGLGVVQRLVDDFRMNNGESIEESTTYTETGYAPSNTPYYSAGTNNMYVGREPRFYAWINFNGATHPSIPRANQPYVQFFSTGNSGKVGAPRDWPKTGYTVRKNVHPSFRSDQNTFGRPAMLIRLAELYLNYAEALNESNPSHSDVLLYLNKVRTRAGLPELSPGLSQEEMREQIRHERRIEFCFEAGHRFFDVRRWKIADKLGSDQGGAFYGMNMNEGTELSSDAYHTRVLAFTRAQWQRRFYFFPYGQNEIDRNKELVQFPGY</sequence>
<evidence type="ECO:0000256" key="2">
    <source>
        <dbReference type="ARBA" id="ARBA00006275"/>
    </source>
</evidence>
<dbReference type="EMBL" id="AJJU01000002">
    <property type="protein sequence ID" value="EID76861.1"/>
    <property type="molecule type" value="Genomic_DNA"/>
</dbReference>
<feature type="domain" description="SusD-like N-terminal" evidence="8">
    <location>
        <begin position="82"/>
        <end position="206"/>
    </location>
</feature>
<name>I0WKE5_9FLAO</name>
<dbReference type="Proteomes" id="UP000005938">
    <property type="component" value="Unassembled WGS sequence"/>
</dbReference>
<evidence type="ECO:0000256" key="5">
    <source>
        <dbReference type="ARBA" id="ARBA00023237"/>
    </source>
</evidence>
<dbReference type="Pfam" id="PF14322">
    <property type="entry name" value="SusD-like_3"/>
    <property type="match status" value="1"/>
</dbReference>
<dbReference type="PATRIC" id="fig|946077.3.peg.512"/>
<dbReference type="SUPFAM" id="SSF48452">
    <property type="entry name" value="TPR-like"/>
    <property type="match status" value="1"/>
</dbReference>
<reference evidence="9 10" key="1">
    <citation type="journal article" date="2012" name="J. Bacteriol.">
        <title>Genome Sequence of the Halotolerant Bacterium Imtechella halotolerans K1T.</title>
        <authorList>
            <person name="Kumar S."/>
            <person name="Vikram S."/>
            <person name="Subramanian S."/>
            <person name="Raghava G.P."/>
            <person name="Pinnaka A.K."/>
        </authorList>
    </citation>
    <scope>NUCLEOTIDE SEQUENCE [LARGE SCALE GENOMIC DNA]</scope>
    <source>
        <strain evidence="9 10">K1</strain>
    </source>
</reference>
<dbReference type="OrthoDB" id="5694214at2"/>
<protein>
    <submittedName>
        <fullName evidence="9">RagB/SusD domain-containing protein</fullName>
    </submittedName>
</protein>
<feature type="signal peptide" evidence="6">
    <location>
        <begin position="1"/>
        <end position="25"/>
    </location>
</feature>
<evidence type="ECO:0000259" key="8">
    <source>
        <dbReference type="Pfam" id="PF14322"/>
    </source>
</evidence>
<evidence type="ECO:0000256" key="6">
    <source>
        <dbReference type="SAM" id="SignalP"/>
    </source>
</evidence>
<dbReference type="InterPro" id="IPR011990">
    <property type="entry name" value="TPR-like_helical_dom_sf"/>
</dbReference>
<comment type="caution">
    <text evidence="9">The sequence shown here is derived from an EMBL/GenBank/DDBJ whole genome shotgun (WGS) entry which is preliminary data.</text>
</comment>
<dbReference type="STRING" id="946077.W5A_02520"/>
<keyword evidence="4" id="KW-0472">Membrane</keyword>
<organism evidence="9 10">
    <name type="scientific">Imtechella halotolerans K1</name>
    <dbReference type="NCBI Taxonomy" id="946077"/>
    <lineage>
        <taxon>Bacteria</taxon>
        <taxon>Pseudomonadati</taxon>
        <taxon>Bacteroidota</taxon>
        <taxon>Flavobacteriia</taxon>
        <taxon>Flavobacteriales</taxon>
        <taxon>Flavobacteriaceae</taxon>
        <taxon>Imtechella</taxon>
    </lineage>
</organism>
<dbReference type="Gene3D" id="1.25.40.390">
    <property type="match status" value="1"/>
</dbReference>
<evidence type="ECO:0000256" key="1">
    <source>
        <dbReference type="ARBA" id="ARBA00004442"/>
    </source>
</evidence>
<proteinExistence type="inferred from homology"/>
<keyword evidence="5" id="KW-0998">Cell outer membrane</keyword>
<keyword evidence="3 6" id="KW-0732">Signal</keyword>
<feature type="domain" description="RagB/SusD" evidence="7">
    <location>
        <begin position="322"/>
        <end position="608"/>
    </location>
</feature>
<evidence type="ECO:0000256" key="4">
    <source>
        <dbReference type="ARBA" id="ARBA00023136"/>
    </source>
</evidence>
<dbReference type="InterPro" id="IPR033985">
    <property type="entry name" value="SusD-like_N"/>
</dbReference>
<gene>
    <name evidence="9" type="ORF">W5A_02520</name>
</gene>
<evidence type="ECO:0000313" key="9">
    <source>
        <dbReference type="EMBL" id="EID76861.1"/>
    </source>
</evidence>
<dbReference type="GO" id="GO:0009279">
    <property type="term" value="C:cell outer membrane"/>
    <property type="evidence" value="ECO:0007669"/>
    <property type="project" value="UniProtKB-SubCell"/>
</dbReference>